<evidence type="ECO:0000256" key="2">
    <source>
        <dbReference type="ARBA" id="ARBA00022553"/>
    </source>
</evidence>
<evidence type="ECO:0000259" key="10">
    <source>
        <dbReference type="PROSITE" id="PS52019"/>
    </source>
</evidence>
<keyword evidence="5" id="KW-0560">Oxidoreductase</keyword>
<dbReference type="GO" id="GO:0006633">
    <property type="term" value="P:fatty acid biosynthetic process"/>
    <property type="evidence" value="ECO:0007669"/>
    <property type="project" value="InterPro"/>
</dbReference>
<feature type="domain" description="Carrier" evidence="8">
    <location>
        <begin position="2312"/>
        <end position="2391"/>
    </location>
</feature>
<dbReference type="InterPro" id="IPR014031">
    <property type="entry name" value="Ketoacyl_synth_C"/>
</dbReference>
<dbReference type="STRING" id="331117.A1DA69"/>
<dbReference type="KEGG" id="nfi:NFIA_093790"/>
<evidence type="ECO:0000313" key="12">
    <source>
        <dbReference type="Proteomes" id="UP000006702"/>
    </source>
</evidence>
<evidence type="ECO:0000256" key="1">
    <source>
        <dbReference type="ARBA" id="ARBA00022450"/>
    </source>
</evidence>
<dbReference type="InterPro" id="IPR057326">
    <property type="entry name" value="KR_dom"/>
</dbReference>
<dbReference type="InterPro" id="IPR050091">
    <property type="entry name" value="PKS_NRPS_Biosynth_Enz"/>
</dbReference>
<evidence type="ECO:0000259" key="9">
    <source>
        <dbReference type="PROSITE" id="PS52004"/>
    </source>
</evidence>
<dbReference type="PROSITE" id="PS50075">
    <property type="entry name" value="CARRIER"/>
    <property type="match status" value="1"/>
</dbReference>
<dbReference type="InterPro" id="IPR014043">
    <property type="entry name" value="Acyl_transferase_dom"/>
</dbReference>
<keyword evidence="2" id="KW-0597">Phosphoprotein</keyword>
<dbReference type="InterPro" id="IPR016039">
    <property type="entry name" value="Thiolase-like"/>
</dbReference>
<dbReference type="Pfam" id="PF16197">
    <property type="entry name" value="KAsynt_C_assoc"/>
    <property type="match status" value="1"/>
</dbReference>
<evidence type="ECO:0000259" key="8">
    <source>
        <dbReference type="PROSITE" id="PS50075"/>
    </source>
</evidence>
<keyword evidence="1" id="KW-0596">Phosphopantetheine</keyword>
<dbReference type="Gene3D" id="3.40.47.10">
    <property type="match status" value="1"/>
</dbReference>
<dbReference type="OMA" id="MWLDPQQ"/>
<dbReference type="Gene3D" id="3.40.50.720">
    <property type="entry name" value="NAD(P)-binding Rossmann-like Domain"/>
    <property type="match status" value="2"/>
</dbReference>
<dbReference type="SMART" id="SM00827">
    <property type="entry name" value="PKS_AT"/>
    <property type="match status" value="1"/>
</dbReference>
<dbReference type="PANTHER" id="PTHR43775:SF50">
    <property type="entry name" value="HIGHLY REDUCING POLYKETIDE SYNTHASE SRDA"/>
    <property type="match status" value="1"/>
</dbReference>
<dbReference type="Gene3D" id="1.10.1200.10">
    <property type="entry name" value="ACP-like"/>
    <property type="match status" value="1"/>
</dbReference>
<keyword evidence="3" id="KW-0808">Transferase</keyword>
<dbReference type="Pfam" id="PF02801">
    <property type="entry name" value="Ketoacyl-synt_C"/>
    <property type="match status" value="1"/>
</dbReference>
<dbReference type="InterPro" id="IPR014030">
    <property type="entry name" value="Ketoacyl_synth_N"/>
</dbReference>
<dbReference type="InterPro" id="IPR016035">
    <property type="entry name" value="Acyl_Trfase/lysoPLipase"/>
</dbReference>
<dbReference type="InterPro" id="IPR006162">
    <property type="entry name" value="Ppantetheine_attach_site"/>
</dbReference>
<dbReference type="PANTHER" id="PTHR43775">
    <property type="entry name" value="FATTY ACID SYNTHASE"/>
    <property type="match status" value="1"/>
</dbReference>
<organism evidence="11 12">
    <name type="scientific">Neosartorya fischeri (strain ATCC 1020 / DSM 3700 / CBS 544.65 / FGSC A1164 / JCM 1740 / NRRL 181 / WB 181)</name>
    <name type="common">Aspergillus fischerianus</name>
    <dbReference type="NCBI Taxonomy" id="331117"/>
    <lineage>
        <taxon>Eukaryota</taxon>
        <taxon>Fungi</taxon>
        <taxon>Dikarya</taxon>
        <taxon>Ascomycota</taxon>
        <taxon>Pezizomycotina</taxon>
        <taxon>Eurotiomycetes</taxon>
        <taxon>Eurotiomycetidae</taxon>
        <taxon>Eurotiales</taxon>
        <taxon>Aspergillaceae</taxon>
        <taxon>Aspergillus</taxon>
        <taxon>Aspergillus subgen. Fumigati</taxon>
    </lineage>
</organism>
<dbReference type="InterPro" id="IPR032821">
    <property type="entry name" value="PKS_assoc"/>
</dbReference>
<dbReference type="SMART" id="SM00825">
    <property type="entry name" value="PKS_KS"/>
    <property type="match status" value="1"/>
</dbReference>
<dbReference type="InterPro" id="IPR001227">
    <property type="entry name" value="Ac_transferase_dom_sf"/>
</dbReference>
<feature type="domain" description="Ketosynthase family 3 (KS3)" evidence="9">
    <location>
        <begin position="76"/>
        <end position="505"/>
    </location>
</feature>
<dbReference type="InterPro" id="IPR049900">
    <property type="entry name" value="PKS_mFAS_DH"/>
</dbReference>
<dbReference type="InterPro" id="IPR013968">
    <property type="entry name" value="PKS_KR"/>
</dbReference>
<dbReference type="VEuPathDB" id="FungiDB:NFIA_093790"/>
<dbReference type="GO" id="GO:0004315">
    <property type="term" value="F:3-oxoacyl-[acyl-carrier-protein] synthase activity"/>
    <property type="evidence" value="ECO:0007669"/>
    <property type="project" value="InterPro"/>
</dbReference>
<keyword evidence="4" id="KW-0521">NADP</keyword>
<dbReference type="Pfam" id="PF00550">
    <property type="entry name" value="PP-binding"/>
    <property type="match status" value="1"/>
</dbReference>
<dbReference type="SUPFAM" id="SSF55048">
    <property type="entry name" value="Probable ACP-binding domain of malonyl-CoA ACP transacylase"/>
    <property type="match status" value="1"/>
</dbReference>
<dbReference type="SUPFAM" id="SSF52151">
    <property type="entry name" value="FabD/lysophospholipase-like"/>
    <property type="match status" value="1"/>
</dbReference>
<dbReference type="PROSITE" id="PS00012">
    <property type="entry name" value="PHOSPHOPANTETHEINE"/>
    <property type="match status" value="1"/>
</dbReference>
<dbReference type="InterPro" id="IPR036736">
    <property type="entry name" value="ACP-like_sf"/>
</dbReference>
<dbReference type="GO" id="GO:0044550">
    <property type="term" value="P:secondary metabolite biosynthetic process"/>
    <property type="evidence" value="ECO:0007669"/>
    <property type="project" value="TreeGrafter"/>
</dbReference>
<dbReference type="PROSITE" id="PS52004">
    <property type="entry name" value="KS3_2"/>
    <property type="match status" value="1"/>
</dbReference>
<dbReference type="GO" id="GO:0004312">
    <property type="term" value="F:fatty acid synthase activity"/>
    <property type="evidence" value="ECO:0007669"/>
    <property type="project" value="TreeGrafter"/>
</dbReference>
<dbReference type="RefSeq" id="XP_001261656.1">
    <property type="nucleotide sequence ID" value="XM_001261655.1"/>
</dbReference>
<evidence type="ECO:0000313" key="11">
    <source>
        <dbReference type="EMBL" id="EAW19759.1"/>
    </source>
</evidence>
<dbReference type="OrthoDB" id="329835at2759"/>
<sequence length="2397" mass="261443">MWPEGCFARDKQDPNGLPYISPSTSYLDTIAANNAFVKEHRSTITSTQSLSLFLTAKSPSTMPHRTYSPPGDDPMLEPIAICGMACRLPGGVDSPSSFWEMLVKKQSGQTSRVPESRFNIDAYYHSNLERPGSFNVPGGYFLDGRPEDFDPTAFNMTPIEAQWLDPQQRKILEVAYECLENAGLPLESVAGSNTAVFVGSFTSDYQQMSIRDPDFRHNYAATGVDPGIISNRVGNIFNLKGPSFTINTACSSSIYAIHNACNALRARDCDAALVGGVNLIITVDQHMNTAKLGILSPTSTCHTFDASADGYGRAEGAGALYLKRLRDAIRDGDPVRGVIRASAVNTNGKVEGMGITHPSGKGQETVVRMAYEKAGLDPNATAYAELHGTGTPVGDPIEVRAIASAMNDTRSTEKPLLLGAVKPNIGHSEAASGIFAVMKAALMTEAGVIPGVAHFQRLNPAIHEKEWNVKVNVDTTPWPQEFDVRRASVSSFGYGGTNGHVIIESVESLYPWYQHARAKRDAPYTRSYDRPFLLCFSAHDKATLARNVTAISKVAGDYYMMDLAYTLNMNRTRWGHRAFAIARDAQGTAVFDQSAVQSGVALPVGPEVGFLFTGQGAQWAGMGQVAAKTFPSFLRTIQKLDHILARLDPAPSFRLVDLLQGAIESVSRTINEAEVAQPLCTAVQIALVDLLSEWGVAPSVSVGHSSGEIAAAYAAGLLSAPEAMLAAYCRGRAVHEHSGQGSMLAVGLGVDAVGEYLAPYASEQLCVACENSPSSVTLSGIPQYVHEIKEKFDNAKVFARELKTGRAYHSPHMAAVGAAYDNLLARALATLNKQDLRWRRPRSAMISSVTGQPVDMAMDSLPPSYWSDNLRSRVLFDTAVRILGTDPAFQQVKCLVEVGPHSALAGPFKQICLSNKFEQLRYIPSLVRSKDDADQLLSVAGALFVANYPVDLEAVNAVEESKTDLRFRKPKSHRLLVDLPPYQWNYEKRYWAEPRASAEQRSLIQPRHDLLGRQITGLSTQSRLWRNVLRHRDLPWLKDHALGGASIFPAAGHMSLAIEALRQVAETEQWQVGQVFLRDIDISTALVVPETEAGVEIVLRLDAVSHQQPTAGNSTPWYAFSVESLSEGKWVSHCRGKISASPEDCDKDPYEHPVDPSQLTQRVPGKRWYEAFRRVGFYYGPTFQQLGQVRTDRRYQQAEAEVRVRDHSDVVQDESRYVIHPATIDACLQLIIISIHRGKHKEMPWGVVPIRLEEVTLRFPSDEEEGSVGTAVAWTESCEGRHFNTHTQLRGPSGRVLVDVKSLRCVAYEAAVPADAASNAIEPAPFATVSWKPDVLRLRETSYPTLWPKGTPEAQVLVSMVQMIHHRHPLGAVLLCGQHTPDVMDAVSAILPKSCSVRAVQMSELEDSQSSNAAFPGPPDLVVVDGSVSGAREVILGLMKEGQWLIQLGPDKNFSVGNGVKDENALYPVLEVPVGDPQEGARLVQLLARGSVRLVDAIQNEQLDVIIVHESSQSEDGYLIAHLSDKGHTVKSTTVDRFTLPGNQENEVVIIDDRHGTLLSRLSDQSFEALKSLIRGNLPMVWLTRGVRQGACVFGGMVQGFLRVIRSEQASARIVQLDVDQEEQPAVVVEALMSALRDAPTKDSGKDTEFWLHKGMMNIARVVPNHQLNTEWAPPASLASHVSEVKQLPDGVRLKSSIVDGQLTLAYDEPESSSALGTDEIEIQVLASELQTTPNSPVVVSGRVLRRGSSVRADVAADDHVIGWATESLTTVVRTACYIRWDTSTNSDMTTILAGIAALSKVVNMCVITTSVSSSDQILALPGPAPTLHALVRLGKAMQWDVSLLARSPEEQQEYISKFNIDNGSVLLVDNIRTHLREKDRRWVILAHDFSPLSQEVWRQLPARSVFVLNEALLDSAPDPLPFSRGASFMPTSVKTLHTAAASGALQRALDLVQKYPELTNDIASVHDISEFGQSNNLLHAVPASKVGVVTYGYNDSLVRVAPQPLRLTFSPDASYLLVGCLGGLGRSLTRFMMERGARHFAFVSRTGTDKPEAAHVVNLLTSAGASVRVFRADAASESDMVRVVQEVKAQRPIRGVVHAAMVLRDGVFEQMNCRRFQTAVDPKVLGAVSLTKALQGVDLDFFVMTSSISATLGNPGQSNYSAANSFLDTLAWQHRLNHRPGVSLVLPMVLDVGVVAENAAIETSLLRKGMYGIDEQEMLRGFEVAMSRAVSPVTSLEEVGDTQIILGLEPAELAKAVHSDQTVDAYWYQDARFVHLRAEVERIGQTASSTSSRSGGLQSPLASVGSAERDDILTMIAQYIARRVSSILLISAEDFDLNGPSIASYGLDSMIGAEMRNWLFKEFGLEFSFQNLLSPSLTFKGLAEVVAMHLGVISGN</sequence>
<gene>
    <name evidence="11" type="ORF">NFIA_093790</name>
</gene>
<dbReference type="InterPro" id="IPR036291">
    <property type="entry name" value="NAD(P)-bd_dom_sf"/>
</dbReference>
<dbReference type="InterPro" id="IPR042104">
    <property type="entry name" value="PKS_dehydratase_sf"/>
</dbReference>
<dbReference type="InterPro" id="IPR049552">
    <property type="entry name" value="PKS_DH_N"/>
</dbReference>
<dbReference type="Gene3D" id="3.40.366.10">
    <property type="entry name" value="Malonyl-Coenzyme A Acyl Carrier Protein, domain 2"/>
    <property type="match status" value="1"/>
</dbReference>
<feature type="active site" description="Proton acceptor; for dehydratase activity" evidence="7">
    <location>
        <position position="1040"/>
    </location>
</feature>
<proteinExistence type="predicted"/>
<accession>A1DA69</accession>
<dbReference type="eggNOG" id="KOG1202">
    <property type="taxonomic scope" value="Eukaryota"/>
</dbReference>
<dbReference type="HOGENOM" id="CLU_000022_31_4_1"/>
<dbReference type="PROSITE" id="PS00606">
    <property type="entry name" value="KS3_1"/>
    <property type="match status" value="1"/>
</dbReference>
<dbReference type="InterPro" id="IPR016036">
    <property type="entry name" value="Malonyl_transacylase_ACP-bd"/>
</dbReference>
<dbReference type="Proteomes" id="UP000006702">
    <property type="component" value="Unassembled WGS sequence"/>
</dbReference>
<dbReference type="Pfam" id="PF21089">
    <property type="entry name" value="PKS_DH_N"/>
    <property type="match status" value="1"/>
</dbReference>
<dbReference type="Gene3D" id="3.10.129.110">
    <property type="entry name" value="Polyketide synthase dehydratase"/>
    <property type="match status" value="1"/>
</dbReference>
<dbReference type="PROSITE" id="PS52019">
    <property type="entry name" value="PKS_MFAS_DH"/>
    <property type="match status" value="1"/>
</dbReference>
<dbReference type="InterPro" id="IPR020841">
    <property type="entry name" value="PKS_Beta-ketoAc_synthase_dom"/>
</dbReference>
<dbReference type="Pfam" id="PF00698">
    <property type="entry name" value="Acyl_transf_1"/>
    <property type="match status" value="1"/>
</dbReference>
<dbReference type="Pfam" id="PF00109">
    <property type="entry name" value="ketoacyl-synt"/>
    <property type="match status" value="1"/>
</dbReference>
<dbReference type="InterPro" id="IPR018201">
    <property type="entry name" value="Ketoacyl_synth_AS"/>
</dbReference>
<feature type="domain" description="PKS/mFAS DH" evidence="10">
    <location>
        <begin position="1008"/>
        <end position="1314"/>
    </location>
</feature>
<keyword evidence="12" id="KW-1185">Reference proteome</keyword>
<dbReference type="GeneID" id="4588785"/>
<dbReference type="CDD" id="cd00833">
    <property type="entry name" value="PKS"/>
    <property type="match status" value="1"/>
</dbReference>
<feature type="region of interest" description="C-terminal hotdog fold" evidence="7">
    <location>
        <begin position="1160"/>
        <end position="1314"/>
    </location>
</feature>
<reference evidence="12" key="1">
    <citation type="journal article" date="2008" name="PLoS Genet.">
        <title>Genomic islands in the pathogenic filamentous fungus Aspergillus fumigatus.</title>
        <authorList>
            <person name="Fedorova N.D."/>
            <person name="Khaldi N."/>
            <person name="Joardar V.S."/>
            <person name="Maiti R."/>
            <person name="Amedeo P."/>
            <person name="Anderson M.J."/>
            <person name="Crabtree J."/>
            <person name="Silva J.C."/>
            <person name="Badger J.H."/>
            <person name="Albarraq A."/>
            <person name="Angiuoli S."/>
            <person name="Bussey H."/>
            <person name="Bowyer P."/>
            <person name="Cotty P.J."/>
            <person name="Dyer P.S."/>
            <person name="Egan A."/>
            <person name="Galens K."/>
            <person name="Fraser-Liggett C.M."/>
            <person name="Haas B.J."/>
            <person name="Inman J.M."/>
            <person name="Kent R."/>
            <person name="Lemieux S."/>
            <person name="Malavazi I."/>
            <person name="Orvis J."/>
            <person name="Roemer T."/>
            <person name="Ronning C.M."/>
            <person name="Sundaram J.P."/>
            <person name="Sutton G."/>
            <person name="Turner G."/>
            <person name="Venter J.C."/>
            <person name="White O.R."/>
            <person name="Whitty B.R."/>
            <person name="Youngman P."/>
            <person name="Wolfe K.H."/>
            <person name="Goldman G.H."/>
            <person name="Wortman J.R."/>
            <person name="Jiang B."/>
            <person name="Denning D.W."/>
            <person name="Nierman W.C."/>
        </authorList>
    </citation>
    <scope>NUCLEOTIDE SEQUENCE [LARGE SCALE GENOMIC DNA]</scope>
    <source>
        <strain evidence="12">ATCC 1020 / DSM 3700 / CBS 544.65 / FGSC A1164 / JCM 1740 / NRRL 181 / WB 181</strain>
    </source>
</reference>
<dbReference type="EMBL" id="DS027694">
    <property type="protein sequence ID" value="EAW19759.1"/>
    <property type="molecule type" value="Genomic_DNA"/>
</dbReference>
<protein>
    <submittedName>
        <fullName evidence="11">Polyketide synthase, putative</fullName>
    </submittedName>
</protein>
<dbReference type="SUPFAM" id="SSF47336">
    <property type="entry name" value="ACP-like"/>
    <property type="match status" value="1"/>
</dbReference>
<evidence type="ECO:0000256" key="5">
    <source>
        <dbReference type="ARBA" id="ARBA00023002"/>
    </source>
</evidence>
<dbReference type="SUPFAM" id="SSF51735">
    <property type="entry name" value="NAD(P)-binding Rossmann-fold domains"/>
    <property type="match status" value="1"/>
</dbReference>
<dbReference type="Pfam" id="PF14765">
    <property type="entry name" value="PS-DH"/>
    <property type="match status" value="1"/>
</dbReference>
<feature type="region of interest" description="N-terminal hotdog fold" evidence="7">
    <location>
        <begin position="1008"/>
        <end position="1145"/>
    </location>
</feature>
<evidence type="ECO:0000256" key="6">
    <source>
        <dbReference type="ARBA" id="ARBA00023268"/>
    </source>
</evidence>
<dbReference type="InterPro" id="IPR020807">
    <property type="entry name" value="PKS_DH"/>
</dbReference>
<evidence type="ECO:0000256" key="4">
    <source>
        <dbReference type="ARBA" id="ARBA00022857"/>
    </source>
</evidence>
<dbReference type="GO" id="GO:0016491">
    <property type="term" value="F:oxidoreductase activity"/>
    <property type="evidence" value="ECO:0007669"/>
    <property type="project" value="UniProtKB-KW"/>
</dbReference>
<evidence type="ECO:0000256" key="3">
    <source>
        <dbReference type="ARBA" id="ARBA00022679"/>
    </source>
</evidence>
<dbReference type="Pfam" id="PF08659">
    <property type="entry name" value="KR"/>
    <property type="match status" value="1"/>
</dbReference>
<dbReference type="InterPro" id="IPR049551">
    <property type="entry name" value="PKS_DH_C"/>
</dbReference>
<evidence type="ECO:0000256" key="7">
    <source>
        <dbReference type="PROSITE-ProRule" id="PRU01363"/>
    </source>
</evidence>
<dbReference type="SUPFAM" id="SSF53901">
    <property type="entry name" value="Thiolase-like"/>
    <property type="match status" value="1"/>
</dbReference>
<dbReference type="SMART" id="SM00826">
    <property type="entry name" value="PKS_DH"/>
    <property type="match status" value="1"/>
</dbReference>
<dbReference type="Gene3D" id="3.30.70.3290">
    <property type="match status" value="1"/>
</dbReference>
<keyword evidence="6" id="KW-0511">Multifunctional enzyme</keyword>
<feature type="active site" description="Proton donor; for dehydratase activity" evidence="7">
    <location>
        <position position="1225"/>
    </location>
</feature>
<dbReference type="SMART" id="SM00822">
    <property type="entry name" value="PKS_KR"/>
    <property type="match status" value="1"/>
</dbReference>
<name>A1DA69_NEOFI</name>
<dbReference type="InterPro" id="IPR009081">
    <property type="entry name" value="PP-bd_ACP"/>
</dbReference>